<sequence>MKTTDTAVDLFDLDTLDTRAGSDAGAEIELVHPTNGKPLGIFISVVGKHSQVFRDIVADRADERIKREADNARAGKDPEPPTAAAVEARAIEMLTACTTGWRSETKNDKGEVIKNEPVIKLKGELLPFNVANAQNVYRTFIWAREQVDAAIGNLGLFIKA</sequence>
<dbReference type="EMBL" id="LR796252">
    <property type="protein sequence ID" value="CAB4131773.1"/>
    <property type="molecule type" value="Genomic_DNA"/>
</dbReference>
<accession>A0A6J5LEP2</accession>
<name>A0A6J5LEP2_9CAUD</name>
<reference evidence="1" key="1">
    <citation type="submission" date="2020-04" db="EMBL/GenBank/DDBJ databases">
        <authorList>
            <person name="Chiriac C."/>
            <person name="Salcher M."/>
            <person name="Ghai R."/>
            <person name="Kavagutti S V."/>
        </authorList>
    </citation>
    <scope>NUCLEOTIDE SEQUENCE</scope>
</reference>
<organism evidence="1">
    <name type="scientific">uncultured Caudovirales phage</name>
    <dbReference type="NCBI Taxonomy" id="2100421"/>
    <lineage>
        <taxon>Viruses</taxon>
        <taxon>Duplodnaviria</taxon>
        <taxon>Heunggongvirae</taxon>
        <taxon>Uroviricota</taxon>
        <taxon>Caudoviricetes</taxon>
        <taxon>Peduoviridae</taxon>
        <taxon>Maltschvirus</taxon>
        <taxon>Maltschvirus maltsch</taxon>
    </lineage>
</organism>
<protein>
    <submittedName>
        <fullName evidence="1">Uncharacterized protein</fullName>
    </submittedName>
</protein>
<proteinExistence type="predicted"/>
<evidence type="ECO:0000313" key="1">
    <source>
        <dbReference type="EMBL" id="CAB4131773.1"/>
    </source>
</evidence>
<gene>
    <name evidence="1" type="ORF">UFOVP131_44</name>
</gene>